<accession>A0A512CVN8</accession>
<sequence length="448" mass="48007">MHLDAHAGVSDRDLPGTLHSDPRIRRLNNTAAGDGTTQPDTEASKDTDSMASTPAHPRPTPPRPPWKTTVPAAPDTALEHLMAHLSSPVAERISGYRPHHVPATWNRVAPLVRVGLAGYLPPSVKVVERIGRIVLAHVCACEARGADLSVPGVWAPPQVEHTLALGAGPWSARSTATMAAPLRRISRNLVPVGQPLQPVQFTRHGAQLPYCTDELATLMETVTTLESPRWRGRASLVLALTVGAGLRDADLRLLRPDSLVTDPGPVRVLVPDDAGRGRLVPVYRDFAPLAARAHALMLTHDRQSDADGAPVLFAAHGVSNRLWEQLALPPGIRPTGQRLRATWSAFVLASGCGLPAYVRAAHITSTDTWYASVPLLEPLDEHAYLTQVRGDSGDSGDSAGNRDSQAVAAGWPELDGNPWESPRVPLRDDVAITERTTTKSSSGKGARR</sequence>
<feature type="region of interest" description="Disordered" evidence="1">
    <location>
        <begin position="388"/>
        <end position="448"/>
    </location>
</feature>
<feature type="compositionally biased region" description="Low complexity" evidence="1">
    <location>
        <begin position="395"/>
        <end position="404"/>
    </location>
</feature>
<dbReference type="GO" id="GO:0003677">
    <property type="term" value="F:DNA binding"/>
    <property type="evidence" value="ECO:0007669"/>
    <property type="project" value="InterPro"/>
</dbReference>
<dbReference type="InterPro" id="IPR011010">
    <property type="entry name" value="DNA_brk_join_enz"/>
</dbReference>
<keyword evidence="3" id="KW-1185">Reference proteome</keyword>
<dbReference type="Proteomes" id="UP000321534">
    <property type="component" value="Unassembled WGS sequence"/>
</dbReference>
<evidence type="ECO:0000256" key="1">
    <source>
        <dbReference type="SAM" id="MobiDB-lite"/>
    </source>
</evidence>
<feature type="region of interest" description="Disordered" evidence="1">
    <location>
        <begin position="1"/>
        <end position="71"/>
    </location>
</feature>
<proteinExistence type="predicted"/>
<reference evidence="2 3" key="1">
    <citation type="submission" date="2019-07" db="EMBL/GenBank/DDBJ databases">
        <title>Whole genome shotgun sequence of Terrabacter aerolatus NBRC 106305.</title>
        <authorList>
            <person name="Hosoyama A."/>
            <person name="Uohara A."/>
            <person name="Ohji S."/>
            <person name="Ichikawa N."/>
        </authorList>
    </citation>
    <scope>NUCLEOTIDE SEQUENCE [LARGE SCALE GENOMIC DNA]</scope>
    <source>
        <strain evidence="2 3">NBRC 106305</strain>
    </source>
</reference>
<evidence type="ECO:0008006" key="4">
    <source>
        <dbReference type="Google" id="ProtNLM"/>
    </source>
</evidence>
<dbReference type="SUPFAM" id="SSF56349">
    <property type="entry name" value="DNA breaking-rejoining enzymes"/>
    <property type="match status" value="1"/>
</dbReference>
<gene>
    <name evidence="2" type="ORF">TAE01_00920</name>
</gene>
<comment type="caution">
    <text evidence="2">The sequence shown here is derived from an EMBL/GenBank/DDBJ whole genome shotgun (WGS) entry which is preliminary data.</text>
</comment>
<dbReference type="AlphaFoldDB" id="A0A512CVN8"/>
<feature type="compositionally biased region" description="Basic and acidic residues" evidence="1">
    <location>
        <begin position="1"/>
        <end position="24"/>
    </location>
</feature>
<name>A0A512CVN8_9MICO</name>
<feature type="compositionally biased region" description="Pro residues" evidence="1">
    <location>
        <begin position="56"/>
        <end position="65"/>
    </location>
</feature>
<evidence type="ECO:0000313" key="2">
    <source>
        <dbReference type="EMBL" id="GEO28282.1"/>
    </source>
</evidence>
<feature type="compositionally biased region" description="Polar residues" evidence="1">
    <location>
        <begin position="434"/>
        <end position="448"/>
    </location>
</feature>
<feature type="compositionally biased region" description="Polar residues" evidence="1">
    <location>
        <begin position="27"/>
        <end position="41"/>
    </location>
</feature>
<organism evidence="2 3">
    <name type="scientific">Terrabacter aerolatus</name>
    <dbReference type="NCBI Taxonomy" id="422442"/>
    <lineage>
        <taxon>Bacteria</taxon>
        <taxon>Bacillati</taxon>
        <taxon>Actinomycetota</taxon>
        <taxon>Actinomycetes</taxon>
        <taxon>Micrococcales</taxon>
        <taxon>Intrasporangiaceae</taxon>
        <taxon>Terrabacter</taxon>
    </lineage>
</organism>
<protein>
    <recommendedName>
        <fullName evidence="4">Tyr recombinase domain-containing protein</fullName>
    </recommendedName>
</protein>
<dbReference type="EMBL" id="BJYX01000001">
    <property type="protein sequence ID" value="GEO28282.1"/>
    <property type="molecule type" value="Genomic_DNA"/>
</dbReference>
<evidence type="ECO:0000313" key="3">
    <source>
        <dbReference type="Proteomes" id="UP000321534"/>
    </source>
</evidence>